<evidence type="ECO:0000313" key="1">
    <source>
        <dbReference type="EMBL" id="OYD17022.1"/>
    </source>
</evidence>
<sequence>MFGRKYVVSVIAIVLFCLGGVARGDEFPMGVYTWGGFPNWLQMDSCGLNFAIEWADDSTLDNAANVDIKIIGDNAEWPIGKYRKGYYSFWESEEDVASGIGIKHDAGEEIDGPLCLGWKGMEGNGGNNINRRFFAKGSSLWTGSKER</sequence>
<dbReference type="EMBL" id="NOZQ01000039">
    <property type="protein sequence ID" value="OYD17022.1"/>
    <property type="molecule type" value="Genomic_DNA"/>
</dbReference>
<reference evidence="1 2" key="1">
    <citation type="submission" date="2017-07" db="EMBL/GenBank/DDBJ databases">
        <title>Recovery of genomes from metagenomes via a dereplication, aggregation, and scoring strategy.</title>
        <authorList>
            <person name="Sieber C.M."/>
            <person name="Probst A.J."/>
            <person name="Sharrar A."/>
            <person name="Thomas B.C."/>
            <person name="Hess M."/>
            <person name="Tringe S.G."/>
            <person name="Banfield J.F."/>
        </authorList>
    </citation>
    <scope>NUCLEOTIDE SEQUENCE [LARGE SCALE GENOMIC DNA]</scope>
    <source>
        <strain evidence="1">JGI_Cruoil_03_44_89</strain>
    </source>
</reference>
<gene>
    <name evidence="1" type="ORF">CH333_02130</name>
</gene>
<name>A0A235BXS4_UNCW3</name>
<evidence type="ECO:0000313" key="2">
    <source>
        <dbReference type="Proteomes" id="UP000215215"/>
    </source>
</evidence>
<accession>A0A235BXS4</accession>
<comment type="caution">
    <text evidence="1">The sequence shown here is derived from an EMBL/GenBank/DDBJ whole genome shotgun (WGS) entry which is preliminary data.</text>
</comment>
<proteinExistence type="predicted"/>
<dbReference type="Proteomes" id="UP000215215">
    <property type="component" value="Unassembled WGS sequence"/>
</dbReference>
<organism evidence="1 2">
    <name type="scientific">candidate division WOR-3 bacterium JGI_Cruoil_03_44_89</name>
    <dbReference type="NCBI Taxonomy" id="1973748"/>
    <lineage>
        <taxon>Bacteria</taxon>
        <taxon>Bacteria division WOR-3</taxon>
    </lineage>
</organism>
<protein>
    <submittedName>
        <fullName evidence="1">Uncharacterized protein</fullName>
    </submittedName>
</protein>
<dbReference type="AlphaFoldDB" id="A0A235BXS4"/>